<proteinExistence type="predicted"/>
<dbReference type="OrthoDB" id="2931914at2"/>
<keyword evidence="2" id="KW-1185">Reference proteome</keyword>
<dbReference type="Pfam" id="PF12986">
    <property type="entry name" value="DUF3870"/>
    <property type="match status" value="1"/>
</dbReference>
<sequence>MTKQFELKTVLVTGYAKAPQGSAMYEIYKTSGIVLEIDIETNVIVNAEFTFVTDLARDFLSRVLVNYDLTNGLDDLIKRIETHYYTPSTNSVIVALKAAYTRYIEKKKKMEEIS</sequence>
<dbReference type="RefSeq" id="WP_136352490.1">
    <property type="nucleotide sequence ID" value="NZ_CP046266.1"/>
</dbReference>
<evidence type="ECO:0000313" key="2">
    <source>
        <dbReference type="Proteomes" id="UP000310334"/>
    </source>
</evidence>
<dbReference type="InterPro" id="IPR024617">
    <property type="entry name" value="DUF3870"/>
</dbReference>
<dbReference type="AlphaFoldDB" id="A0A4S4C0D1"/>
<protein>
    <submittedName>
        <fullName evidence="1">DUF3870 domain-containing protein</fullName>
    </submittedName>
</protein>
<organism evidence="1 2">
    <name type="scientific">Metabacillus sediminilitoris</name>
    <dbReference type="NCBI Taxonomy" id="2567941"/>
    <lineage>
        <taxon>Bacteria</taxon>
        <taxon>Bacillati</taxon>
        <taxon>Bacillota</taxon>
        <taxon>Bacilli</taxon>
        <taxon>Bacillales</taxon>
        <taxon>Bacillaceae</taxon>
        <taxon>Metabacillus</taxon>
    </lineage>
</organism>
<accession>A0A4S4C0D1</accession>
<comment type="caution">
    <text evidence="1">The sequence shown here is derived from an EMBL/GenBank/DDBJ whole genome shotgun (WGS) entry which is preliminary data.</text>
</comment>
<name>A0A4S4C0D1_9BACI</name>
<dbReference type="Proteomes" id="UP000310334">
    <property type="component" value="Unassembled WGS sequence"/>
</dbReference>
<reference evidence="1 2" key="1">
    <citation type="submission" date="2019-04" db="EMBL/GenBank/DDBJ databases">
        <title>Bacillus sediminilitoris sp. nov., isolated from a tidal flat sediment on the East China Sea.</title>
        <authorList>
            <person name="Wei Y."/>
            <person name="Mao H."/>
            <person name="Fang J."/>
        </authorList>
    </citation>
    <scope>NUCLEOTIDE SEQUENCE [LARGE SCALE GENOMIC DNA]</scope>
    <source>
        <strain evidence="1 2">DSL-17</strain>
    </source>
</reference>
<evidence type="ECO:0000313" key="1">
    <source>
        <dbReference type="EMBL" id="THF80914.1"/>
    </source>
</evidence>
<dbReference type="EMBL" id="SSNT01000005">
    <property type="protein sequence ID" value="THF80914.1"/>
    <property type="molecule type" value="Genomic_DNA"/>
</dbReference>
<gene>
    <name evidence="1" type="ORF">E6W99_07040</name>
</gene>